<dbReference type="PROSITE" id="PS50860">
    <property type="entry name" value="AA_TRNA_LIGASE_II_ALA"/>
    <property type="match status" value="1"/>
</dbReference>
<dbReference type="PANTHER" id="PTHR43462">
    <property type="entry name" value="ALANYL-TRNA EDITING PROTEIN"/>
    <property type="match status" value="1"/>
</dbReference>
<dbReference type="SMART" id="SM00863">
    <property type="entry name" value="tRNA_SAD"/>
    <property type="match status" value="1"/>
</dbReference>
<accession>A0A9X2I6T1</accession>
<dbReference type="GO" id="GO:0004813">
    <property type="term" value="F:alanine-tRNA ligase activity"/>
    <property type="evidence" value="ECO:0007669"/>
    <property type="project" value="InterPro"/>
</dbReference>
<keyword evidence="8" id="KW-1185">Reference proteome</keyword>
<comment type="subcellular location">
    <subcellularLocation>
        <location evidence="2">Cytoplasm</location>
    </subcellularLocation>
</comment>
<comment type="caution">
    <text evidence="7">The sequence shown here is derived from an EMBL/GenBank/DDBJ whole genome shotgun (WGS) entry which is preliminary data.</text>
</comment>
<name>A0A9X2I6T1_9BACI</name>
<dbReference type="Gene3D" id="2.40.30.130">
    <property type="match status" value="1"/>
</dbReference>
<evidence type="ECO:0000256" key="3">
    <source>
        <dbReference type="ARBA" id="ARBA00022723"/>
    </source>
</evidence>
<feature type="domain" description="Alanyl-transfer RNA synthetases family profile" evidence="6">
    <location>
        <begin position="1"/>
        <end position="236"/>
    </location>
</feature>
<dbReference type="InterPro" id="IPR018165">
    <property type="entry name" value="Ala-tRNA-synth_IIc_core"/>
</dbReference>
<dbReference type="EMBL" id="JAKRYL010000028">
    <property type="protein sequence ID" value="MCL7749406.1"/>
    <property type="molecule type" value="Genomic_DNA"/>
</dbReference>
<dbReference type="GO" id="GO:0003676">
    <property type="term" value="F:nucleic acid binding"/>
    <property type="evidence" value="ECO:0007669"/>
    <property type="project" value="InterPro"/>
</dbReference>
<dbReference type="AlphaFoldDB" id="A0A9X2I6T1"/>
<feature type="coiled-coil region" evidence="5">
    <location>
        <begin position="259"/>
        <end position="286"/>
    </location>
</feature>
<dbReference type="GO" id="GO:0005524">
    <property type="term" value="F:ATP binding"/>
    <property type="evidence" value="ECO:0007669"/>
    <property type="project" value="InterPro"/>
</dbReference>
<evidence type="ECO:0000256" key="2">
    <source>
        <dbReference type="ARBA" id="ARBA00004496"/>
    </source>
</evidence>
<protein>
    <submittedName>
        <fullName evidence="7">DHHA1 domain-containing protein</fullName>
    </submittedName>
</protein>
<dbReference type="SUPFAM" id="SSF55186">
    <property type="entry name" value="ThrRS/AlaRS common domain"/>
    <property type="match status" value="1"/>
</dbReference>
<evidence type="ECO:0000256" key="5">
    <source>
        <dbReference type="SAM" id="Coils"/>
    </source>
</evidence>
<proteinExistence type="predicted"/>
<comment type="cofactor">
    <cofactor evidence="1">
        <name>Zn(2+)</name>
        <dbReference type="ChEBI" id="CHEBI:29105"/>
    </cofactor>
</comment>
<dbReference type="GO" id="GO:0002161">
    <property type="term" value="F:aminoacyl-tRNA deacylase activity"/>
    <property type="evidence" value="ECO:0007669"/>
    <property type="project" value="UniProtKB-ARBA"/>
</dbReference>
<dbReference type="SUPFAM" id="SSF50447">
    <property type="entry name" value="Translation proteins"/>
    <property type="match status" value="1"/>
</dbReference>
<dbReference type="Gene3D" id="3.30.980.10">
    <property type="entry name" value="Threonyl-trna Synthetase, Chain A, domain 2"/>
    <property type="match status" value="1"/>
</dbReference>
<dbReference type="Gene3D" id="3.10.310.40">
    <property type="match status" value="1"/>
</dbReference>
<evidence type="ECO:0000313" key="8">
    <source>
        <dbReference type="Proteomes" id="UP001139150"/>
    </source>
</evidence>
<dbReference type="InterPro" id="IPR012947">
    <property type="entry name" value="tRNA_SAD"/>
</dbReference>
<dbReference type="PANTHER" id="PTHR43462:SF1">
    <property type="entry name" value="ALANYL-TRNA EDITING PROTEIN AARSD1"/>
    <property type="match status" value="1"/>
</dbReference>
<dbReference type="RefSeq" id="WP_250098267.1">
    <property type="nucleotide sequence ID" value="NZ_JAKRYL010000028.1"/>
</dbReference>
<sequence length="391" mass="44389">MHKLYYLDAYLKQFQARVIKQELDNDGKWYIVLNETVFYPTGGGQPHDIGELEKEPVIGVEEVDGEIRHYVSKPLDSDDLVHGSIDWERRFDHMQQHAGQHLLSASFADLFNLETVSFHLGKEVSTIDLHTPDLSEAQVKEAVQLANNIILENRPIKTKWVDNDELRHYRLRKTTSVTKDIRLVIIPDFDYNACGGTHPKSTGEVRVIKVLNWERQKKNIRIKFVCGNRVLNQFDKKQSVLLALTDLMSAPELDLVHVIKQRLVKEKELEKSLEKLKEELLSYEAKELLSSDELVIGRTYEDRSIKELQKLAQIITGQAPKCTVFFVSKNENRLQVVAARGKESILNCKEPVLAALPIISGKGGGSESLIQGGGDALTSSSEFLEHILERV</sequence>
<dbReference type="GO" id="GO:0006419">
    <property type="term" value="P:alanyl-tRNA aminoacylation"/>
    <property type="evidence" value="ECO:0007669"/>
    <property type="project" value="InterPro"/>
</dbReference>
<dbReference type="Proteomes" id="UP001139150">
    <property type="component" value="Unassembled WGS sequence"/>
</dbReference>
<keyword evidence="4" id="KW-0862">Zinc</keyword>
<dbReference type="GO" id="GO:0005737">
    <property type="term" value="C:cytoplasm"/>
    <property type="evidence" value="ECO:0007669"/>
    <property type="project" value="UniProtKB-SubCell"/>
</dbReference>
<organism evidence="7 8">
    <name type="scientific">Halalkalibacter alkaliphilus</name>
    <dbReference type="NCBI Taxonomy" id="2917993"/>
    <lineage>
        <taxon>Bacteria</taxon>
        <taxon>Bacillati</taxon>
        <taxon>Bacillota</taxon>
        <taxon>Bacilli</taxon>
        <taxon>Bacillales</taxon>
        <taxon>Bacillaceae</taxon>
        <taxon>Halalkalibacter</taxon>
    </lineage>
</organism>
<evidence type="ECO:0000313" key="7">
    <source>
        <dbReference type="EMBL" id="MCL7749406.1"/>
    </source>
</evidence>
<gene>
    <name evidence="7" type="ORF">MF646_20000</name>
</gene>
<dbReference type="InterPro" id="IPR018163">
    <property type="entry name" value="Thr/Ala-tRNA-synth_IIc_edit"/>
</dbReference>
<dbReference type="InterPro" id="IPR051335">
    <property type="entry name" value="Alanyl-tRNA_Editing_Enzymes"/>
</dbReference>
<keyword evidence="5" id="KW-0175">Coiled coil</keyword>
<dbReference type="GO" id="GO:0046872">
    <property type="term" value="F:metal ion binding"/>
    <property type="evidence" value="ECO:0007669"/>
    <property type="project" value="UniProtKB-KW"/>
</dbReference>
<evidence type="ECO:0000256" key="4">
    <source>
        <dbReference type="ARBA" id="ARBA00022833"/>
    </source>
</evidence>
<dbReference type="InterPro" id="IPR009000">
    <property type="entry name" value="Transl_B-barrel_sf"/>
</dbReference>
<reference evidence="7" key="1">
    <citation type="submission" date="2022-02" db="EMBL/GenBank/DDBJ databases">
        <title>Halalkalibacter sp. nov. isolated from Lonar Lake, India.</title>
        <authorList>
            <person name="Joshi A."/>
            <person name="Thite S."/>
            <person name="Lodha T."/>
        </authorList>
    </citation>
    <scope>NUCLEOTIDE SEQUENCE</scope>
    <source>
        <strain evidence="7">MEB205</strain>
    </source>
</reference>
<dbReference type="Pfam" id="PF07973">
    <property type="entry name" value="tRNA_SAD"/>
    <property type="match status" value="1"/>
</dbReference>
<evidence type="ECO:0000259" key="6">
    <source>
        <dbReference type="PROSITE" id="PS50860"/>
    </source>
</evidence>
<keyword evidence="3" id="KW-0479">Metal-binding</keyword>
<evidence type="ECO:0000256" key="1">
    <source>
        <dbReference type="ARBA" id="ARBA00001947"/>
    </source>
</evidence>